<sequence length="40" mass="4971">MNKIKETGAFKRIIWVDSWGYVGDYRQTTWQRLATYFRRK</sequence>
<dbReference type="EMBL" id="LSOG01000014">
    <property type="protein sequence ID" value="OEH48535.1"/>
    <property type="molecule type" value="Genomic_DNA"/>
</dbReference>
<evidence type="ECO:0000313" key="1">
    <source>
        <dbReference type="EMBL" id="OEH48535.1"/>
    </source>
</evidence>
<dbReference type="AlphaFoldDB" id="A0A1E5JVN3"/>
<reference evidence="1 2" key="1">
    <citation type="submission" date="2016-02" db="EMBL/GenBank/DDBJ databases">
        <title>Secondary metabolites in Legionella.</title>
        <authorList>
            <person name="Tobias N.J."/>
            <person name="Bode H.B."/>
        </authorList>
    </citation>
    <scope>NUCLEOTIDE SEQUENCE [LARGE SCALE GENOMIC DNA]</scope>
    <source>
        <strain evidence="1 2">DSM 19216</strain>
    </source>
</reference>
<evidence type="ECO:0000313" key="2">
    <source>
        <dbReference type="Proteomes" id="UP000095229"/>
    </source>
</evidence>
<keyword evidence="2" id="KW-1185">Reference proteome</keyword>
<dbReference type="PATRIC" id="fig|45071.7.peg.522"/>
<organism evidence="1 2">
    <name type="scientific">Legionella parisiensis</name>
    <dbReference type="NCBI Taxonomy" id="45071"/>
    <lineage>
        <taxon>Bacteria</taxon>
        <taxon>Pseudomonadati</taxon>
        <taxon>Pseudomonadota</taxon>
        <taxon>Gammaproteobacteria</taxon>
        <taxon>Legionellales</taxon>
        <taxon>Legionellaceae</taxon>
        <taxon>Legionella</taxon>
    </lineage>
</organism>
<accession>A0A1E5JVN3</accession>
<name>A0A1E5JVN3_9GAMM</name>
<proteinExistence type="predicted"/>
<comment type="caution">
    <text evidence="1">The sequence shown here is derived from an EMBL/GenBank/DDBJ whole genome shotgun (WGS) entry which is preliminary data.</text>
</comment>
<gene>
    <name evidence="1" type="ORF">lpari_00484</name>
</gene>
<protein>
    <submittedName>
        <fullName evidence="1">Uncharacterized protein</fullName>
    </submittedName>
</protein>
<dbReference type="Proteomes" id="UP000095229">
    <property type="component" value="Unassembled WGS sequence"/>
</dbReference>